<keyword evidence="2" id="KW-1185">Reference proteome</keyword>
<sequence length="120" mass="13815">MSRIYYVTRILPKNSSFVNLSLYKYSHNSTTTEAEPIEKAGDESKRPQSKRMAEFRKKLRETTPIDDLGEQPVMHPSQKEEPFPPWPNDTNPNTGEVGGPRGPEPTRYGDWERKGRCSDF</sequence>
<reference evidence="1" key="1">
    <citation type="submission" date="2023-03" db="EMBL/GenBank/DDBJ databases">
        <title>Chromosome-level genomes of two armyworms, Mythimna separata and Mythimna loreyi, provide insights into the biosynthesis and reception of sex pheromones.</title>
        <authorList>
            <person name="Zhao H."/>
        </authorList>
    </citation>
    <scope>NUCLEOTIDE SEQUENCE</scope>
    <source>
        <strain evidence="1">BeijingLab</strain>
    </source>
</reference>
<name>A0ACC2QZ85_9NEOP</name>
<evidence type="ECO:0000313" key="1">
    <source>
        <dbReference type="EMBL" id="KAJ8729363.1"/>
    </source>
</evidence>
<dbReference type="Proteomes" id="UP001231649">
    <property type="component" value="Chromosome 10"/>
</dbReference>
<dbReference type="EMBL" id="CM056786">
    <property type="protein sequence ID" value="KAJ8729363.1"/>
    <property type="molecule type" value="Genomic_DNA"/>
</dbReference>
<evidence type="ECO:0000313" key="2">
    <source>
        <dbReference type="Proteomes" id="UP001231649"/>
    </source>
</evidence>
<gene>
    <name evidence="1" type="ORF">PYW08_000944</name>
</gene>
<accession>A0ACC2QZ85</accession>
<proteinExistence type="predicted"/>
<organism evidence="1 2">
    <name type="scientific">Mythimna loreyi</name>
    <dbReference type="NCBI Taxonomy" id="667449"/>
    <lineage>
        <taxon>Eukaryota</taxon>
        <taxon>Metazoa</taxon>
        <taxon>Ecdysozoa</taxon>
        <taxon>Arthropoda</taxon>
        <taxon>Hexapoda</taxon>
        <taxon>Insecta</taxon>
        <taxon>Pterygota</taxon>
        <taxon>Neoptera</taxon>
        <taxon>Endopterygota</taxon>
        <taxon>Lepidoptera</taxon>
        <taxon>Glossata</taxon>
        <taxon>Ditrysia</taxon>
        <taxon>Noctuoidea</taxon>
        <taxon>Noctuidae</taxon>
        <taxon>Noctuinae</taxon>
        <taxon>Hadenini</taxon>
        <taxon>Mythimna</taxon>
    </lineage>
</organism>
<protein>
    <submittedName>
        <fullName evidence="1">Uncharacterized protein</fullName>
    </submittedName>
</protein>
<comment type="caution">
    <text evidence="1">The sequence shown here is derived from an EMBL/GenBank/DDBJ whole genome shotgun (WGS) entry which is preliminary data.</text>
</comment>